<proteinExistence type="predicted"/>
<sequence>MTTTRTVQANRTLQDWLALPIGERKELAAESVAAAERAKDQLHTYISVLGVDELELADDGELASVPYAVKDNIDVRGLPTTGGTPSLIGHQPKIDASLVRALRDAGAVAIGKANLHELAFGLTSNNGRFGPARNPRDPQRVSGGSSGGSAAAVACGSVPFALGTDTGASVTTPAGYCGVVGFRPSTGRYAGDGVIHLTWTRDAIGVHANTVPDVRTIDRVITRSSVRVDPVTPRGLKVGVPTEFFTDVDPEVERAVDGALDALRAAGVELDEVGVPGAMDLAAAGFSMVFYETPINLRAYLNEAEERYQHLTLEQITALAGSPDVRVMLELMTSQPISDDRYEGDAAVRNRLRRLYQSTFATHGLDAILYPTTPNLPPLFGSDDRIMLNGTERDMFPTATRNVAPGGLAGAPQLTLPLSRPDGTLPIAVTIEGGIGTDDRLLAIGEALHPLL</sequence>
<dbReference type="Gene3D" id="3.90.1300.10">
    <property type="entry name" value="Amidase signature (AS) domain"/>
    <property type="match status" value="1"/>
</dbReference>
<protein>
    <submittedName>
        <fullName evidence="3">Mandelamide hydrolase</fullName>
        <ecNumber evidence="3">3.5.1.86</ecNumber>
    </submittedName>
</protein>
<dbReference type="InterPro" id="IPR000120">
    <property type="entry name" value="Amidase"/>
</dbReference>
<organism evidence="3">
    <name type="scientific">bioreactor metagenome</name>
    <dbReference type="NCBI Taxonomy" id="1076179"/>
    <lineage>
        <taxon>unclassified sequences</taxon>
        <taxon>metagenomes</taxon>
        <taxon>ecological metagenomes</taxon>
    </lineage>
</organism>
<dbReference type="GO" id="GO:0050537">
    <property type="term" value="F:mandelamide amidase activity"/>
    <property type="evidence" value="ECO:0007669"/>
    <property type="project" value="UniProtKB-EC"/>
</dbReference>
<evidence type="ECO:0000256" key="1">
    <source>
        <dbReference type="SAM" id="MobiDB-lite"/>
    </source>
</evidence>
<comment type="caution">
    <text evidence="3">The sequence shown here is derived from an EMBL/GenBank/DDBJ whole genome shotgun (WGS) entry which is preliminary data.</text>
</comment>
<evidence type="ECO:0000259" key="2">
    <source>
        <dbReference type="Pfam" id="PF01425"/>
    </source>
</evidence>
<feature type="domain" description="Amidase" evidence="2">
    <location>
        <begin position="57"/>
        <end position="442"/>
    </location>
</feature>
<accession>A0A644Y2J7</accession>
<dbReference type="PANTHER" id="PTHR11895:SF151">
    <property type="entry name" value="GLUTAMYL-TRNA(GLN) AMIDOTRANSFERASE SUBUNIT A"/>
    <property type="match status" value="1"/>
</dbReference>
<dbReference type="AlphaFoldDB" id="A0A644Y2J7"/>
<dbReference type="EMBL" id="VSSQ01003837">
    <property type="protein sequence ID" value="MPM22579.1"/>
    <property type="molecule type" value="Genomic_DNA"/>
</dbReference>
<dbReference type="Pfam" id="PF01425">
    <property type="entry name" value="Amidase"/>
    <property type="match status" value="1"/>
</dbReference>
<dbReference type="SUPFAM" id="SSF75304">
    <property type="entry name" value="Amidase signature (AS) enzymes"/>
    <property type="match status" value="1"/>
</dbReference>
<dbReference type="InterPro" id="IPR023631">
    <property type="entry name" value="Amidase_dom"/>
</dbReference>
<dbReference type="PANTHER" id="PTHR11895">
    <property type="entry name" value="TRANSAMIDASE"/>
    <property type="match status" value="1"/>
</dbReference>
<keyword evidence="3" id="KW-0378">Hydrolase</keyword>
<evidence type="ECO:0000313" key="3">
    <source>
        <dbReference type="EMBL" id="MPM22579.1"/>
    </source>
</evidence>
<dbReference type="InterPro" id="IPR036928">
    <property type="entry name" value="AS_sf"/>
</dbReference>
<dbReference type="EC" id="3.5.1.86" evidence="3"/>
<feature type="region of interest" description="Disordered" evidence="1">
    <location>
        <begin position="126"/>
        <end position="148"/>
    </location>
</feature>
<name>A0A644Y2J7_9ZZZZ</name>
<gene>
    <name evidence="3" type="primary">mdlY_2</name>
    <name evidence="3" type="ORF">SDC9_69036</name>
</gene>
<reference evidence="3" key="1">
    <citation type="submission" date="2019-08" db="EMBL/GenBank/DDBJ databases">
        <authorList>
            <person name="Kucharzyk K."/>
            <person name="Murdoch R.W."/>
            <person name="Higgins S."/>
            <person name="Loffler F."/>
        </authorList>
    </citation>
    <scope>NUCLEOTIDE SEQUENCE</scope>
</reference>